<reference evidence="8" key="1">
    <citation type="submission" date="2023-12" db="EMBL/GenBank/DDBJ databases">
        <title>Fervidustalea candida gen. nov., sp. nov., a novel member of the family Paenibacillaceae isolated from a geothermal area.</title>
        <authorList>
            <person name="Li W.-J."/>
            <person name="Jiao J.-Y."/>
            <person name="Chen Y."/>
        </authorList>
    </citation>
    <scope>NUCLEOTIDE SEQUENCE</scope>
    <source>
        <strain evidence="8">SYSU GA230002</strain>
    </source>
</reference>
<feature type="domain" description="Type II secretion system protein GspF" evidence="7">
    <location>
        <begin position="120"/>
        <end position="251"/>
    </location>
</feature>
<dbReference type="RefSeq" id="WP_371754864.1">
    <property type="nucleotide sequence ID" value="NZ_JAYJLD010000021.1"/>
</dbReference>
<feature type="transmembrane region" description="Helical" evidence="6">
    <location>
        <begin position="262"/>
        <end position="284"/>
    </location>
</feature>
<feature type="transmembrane region" description="Helical" evidence="6">
    <location>
        <begin position="65"/>
        <end position="94"/>
    </location>
</feature>
<dbReference type="EMBL" id="JAYJLD010000021">
    <property type="protein sequence ID" value="MEB3102691.1"/>
    <property type="molecule type" value="Genomic_DNA"/>
</dbReference>
<dbReference type="PANTHER" id="PTHR35007:SF1">
    <property type="entry name" value="PILUS ASSEMBLY PROTEIN"/>
    <property type="match status" value="1"/>
</dbReference>
<gene>
    <name evidence="8" type="ORF">VF724_13550</name>
</gene>
<accession>A0ABU5ZLZ9</accession>
<comment type="caution">
    <text evidence="8">The sequence shown here is derived from an EMBL/GenBank/DDBJ whole genome shotgun (WGS) entry which is preliminary data.</text>
</comment>
<evidence type="ECO:0000256" key="6">
    <source>
        <dbReference type="SAM" id="Phobius"/>
    </source>
</evidence>
<comment type="subcellular location">
    <subcellularLocation>
        <location evidence="1">Cell membrane</location>
        <topology evidence="1">Multi-pass membrane protein</topology>
    </subcellularLocation>
</comment>
<dbReference type="Proteomes" id="UP001310386">
    <property type="component" value="Unassembled WGS sequence"/>
</dbReference>
<evidence type="ECO:0000256" key="5">
    <source>
        <dbReference type="ARBA" id="ARBA00023136"/>
    </source>
</evidence>
<protein>
    <submittedName>
        <fullName evidence="8">Type II secretion system F family protein</fullName>
    </submittedName>
</protein>
<dbReference type="Pfam" id="PF00482">
    <property type="entry name" value="T2SSF"/>
    <property type="match status" value="1"/>
</dbReference>
<evidence type="ECO:0000256" key="1">
    <source>
        <dbReference type="ARBA" id="ARBA00004651"/>
    </source>
</evidence>
<keyword evidence="4 6" id="KW-1133">Transmembrane helix</keyword>
<evidence type="ECO:0000256" key="3">
    <source>
        <dbReference type="ARBA" id="ARBA00022692"/>
    </source>
</evidence>
<dbReference type="InterPro" id="IPR018076">
    <property type="entry name" value="T2SS_GspF_dom"/>
</dbReference>
<keyword evidence="9" id="KW-1185">Reference proteome</keyword>
<evidence type="ECO:0000313" key="9">
    <source>
        <dbReference type="Proteomes" id="UP001310386"/>
    </source>
</evidence>
<evidence type="ECO:0000256" key="2">
    <source>
        <dbReference type="ARBA" id="ARBA00022475"/>
    </source>
</evidence>
<name>A0ABU5ZLZ9_9BACL</name>
<sequence length="293" mass="33139">MIAFVALLTGISVWAFMHLTERGIWKIALRSRRTVQRSAGSYHIRFNYKDYSRFTMSFGDKLSSIAAAGAALYSIGYIFYQHPWVSAALAVLSLRYPEIRKRKLIEKQQKNLSRQFKLALYSLSSALGAGHSVENAFRETVKDLKQLYAEAKIDMISELEIINHKVENGISVEKAVEDLSRRAGIEDIENFSDVFQTCKRTGGDLIEVMRRTSNIIGEKMEVEQEISVMIAQKRFESKALSFLPVGIIAFVSFSSPDYMAPLYQGIGPAIMTGCLLLLAAAYWLNRRIMNIRV</sequence>
<keyword evidence="2" id="KW-1003">Cell membrane</keyword>
<evidence type="ECO:0000313" key="8">
    <source>
        <dbReference type="EMBL" id="MEB3102691.1"/>
    </source>
</evidence>
<organism evidence="8 9">
    <name type="scientific">Ferviditalea candida</name>
    <dbReference type="NCBI Taxonomy" id="3108399"/>
    <lineage>
        <taxon>Bacteria</taxon>
        <taxon>Bacillati</taxon>
        <taxon>Bacillota</taxon>
        <taxon>Bacilli</taxon>
        <taxon>Bacillales</taxon>
        <taxon>Paenibacillaceae</taxon>
        <taxon>Ferviditalea</taxon>
    </lineage>
</organism>
<evidence type="ECO:0000256" key="4">
    <source>
        <dbReference type="ARBA" id="ARBA00022989"/>
    </source>
</evidence>
<keyword evidence="3 6" id="KW-0812">Transmembrane</keyword>
<dbReference type="PANTHER" id="PTHR35007">
    <property type="entry name" value="INTEGRAL MEMBRANE PROTEIN-RELATED"/>
    <property type="match status" value="1"/>
</dbReference>
<feature type="transmembrane region" description="Helical" evidence="6">
    <location>
        <begin position="239"/>
        <end position="256"/>
    </location>
</feature>
<evidence type="ECO:0000259" key="7">
    <source>
        <dbReference type="Pfam" id="PF00482"/>
    </source>
</evidence>
<proteinExistence type="predicted"/>
<keyword evidence="5 6" id="KW-0472">Membrane</keyword>